<comment type="caution">
    <text evidence="3">The sequence shown here is derived from an EMBL/GenBank/DDBJ whole genome shotgun (WGS) entry which is preliminary data.</text>
</comment>
<reference evidence="3 4" key="1">
    <citation type="journal article" date="2019" name="Genome Biol. Evol.">
        <title>The Rhododendron genome and chromosomal organization provide insight into shared whole-genome duplications across the heath family (Ericaceae).</title>
        <authorList>
            <person name="Soza V.L."/>
            <person name="Lindsley D."/>
            <person name="Waalkes A."/>
            <person name="Ramage E."/>
            <person name="Patwardhan R.P."/>
            <person name="Burton J.N."/>
            <person name="Adey A."/>
            <person name="Kumar A."/>
            <person name="Qiu R."/>
            <person name="Shendure J."/>
            <person name="Hall B."/>
        </authorList>
    </citation>
    <scope>NUCLEOTIDE SEQUENCE [LARGE SCALE GENOMIC DNA]</scope>
    <source>
        <strain evidence="3">RSF 1966-606</strain>
    </source>
</reference>
<dbReference type="EMBL" id="QEFC01000912">
    <property type="protein sequence ID" value="KAE9462213.1"/>
    <property type="molecule type" value="Genomic_DNA"/>
</dbReference>
<evidence type="ECO:0000313" key="4">
    <source>
        <dbReference type="Proteomes" id="UP000428333"/>
    </source>
</evidence>
<sequence length="98" mass="11065">MQGIMMMTAGFFRLLDDLPKPFWRYPVSYISYGAWALQGAYKNDLLGLEFDPMVPGDPKLKGSSRRELRRGFGLSTQRELFTVSASGLRSGKGRLFLP</sequence>
<dbReference type="PANTHER" id="PTHR48042:SF18">
    <property type="entry name" value="ABC TRANSPORTER G FAMILY MEMBER 12"/>
    <property type="match status" value="1"/>
</dbReference>
<protein>
    <submittedName>
        <fullName evidence="3">Uncharacterized protein</fullName>
    </submittedName>
</protein>
<feature type="non-terminal residue" evidence="3">
    <location>
        <position position="1"/>
    </location>
</feature>
<organism evidence="3 4">
    <name type="scientific">Rhododendron williamsianum</name>
    <dbReference type="NCBI Taxonomy" id="262921"/>
    <lineage>
        <taxon>Eukaryota</taxon>
        <taxon>Viridiplantae</taxon>
        <taxon>Streptophyta</taxon>
        <taxon>Embryophyta</taxon>
        <taxon>Tracheophyta</taxon>
        <taxon>Spermatophyta</taxon>
        <taxon>Magnoliopsida</taxon>
        <taxon>eudicotyledons</taxon>
        <taxon>Gunneridae</taxon>
        <taxon>Pentapetalae</taxon>
        <taxon>asterids</taxon>
        <taxon>Ericales</taxon>
        <taxon>Ericaceae</taxon>
        <taxon>Ericoideae</taxon>
        <taxon>Rhodoreae</taxon>
        <taxon>Rhododendron</taxon>
    </lineage>
</organism>
<keyword evidence="4" id="KW-1185">Reference proteome</keyword>
<dbReference type="AlphaFoldDB" id="A0A6A4LSF3"/>
<dbReference type="InterPro" id="IPR052215">
    <property type="entry name" value="Plant_ABCG"/>
</dbReference>
<proteinExistence type="inferred from homology"/>
<gene>
    <name evidence="3" type="ORF">C3L33_05881</name>
</gene>
<accession>A0A6A4LSF3</accession>
<evidence type="ECO:0000256" key="1">
    <source>
        <dbReference type="ARBA" id="ARBA00005814"/>
    </source>
</evidence>
<evidence type="ECO:0000313" key="3">
    <source>
        <dbReference type="EMBL" id="KAE9462213.1"/>
    </source>
</evidence>
<evidence type="ECO:0000256" key="2">
    <source>
        <dbReference type="ARBA" id="ARBA00022448"/>
    </source>
</evidence>
<comment type="similarity">
    <text evidence="1">Belongs to the ABC transporter superfamily. ABCG family. Eye pigment precursor importer (TC 3.A.1.204) subfamily.</text>
</comment>
<keyword evidence="2" id="KW-0813">Transport</keyword>
<dbReference type="PANTHER" id="PTHR48042">
    <property type="entry name" value="ABC TRANSPORTER G FAMILY MEMBER 11"/>
    <property type="match status" value="1"/>
</dbReference>
<dbReference type="Proteomes" id="UP000428333">
    <property type="component" value="Linkage Group LG04"/>
</dbReference>
<name>A0A6A4LSF3_9ERIC</name>
<dbReference type="OrthoDB" id="1714084at2759"/>